<reference evidence="1 2" key="2">
    <citation type="submission" date="2020-03" db="EMBL/GenBank/DDBJ databases">
        <authorList>
            <person name="Ichikawa N."/>
            <person name="Kimura A."/>
            <person name="Kitahashi Y."/>
            <person name="Uohara A."/>
        </authorList>
    </citation>
    <scope>NUCLEOTIDE SEQUENCE [LARGE SCALE GENOMIC DNA]</scope>
    <source>
        <strain evidence="1 2">NBRC 108638</strain>
    </source>
</reference>
<dbReference type="RefSeq" id="WP_173077183.1">
    <property type="nucleotide sequence ID" value="NZ_BAABJB010000007.1"/>
</dbReference>
<evidence type="ECO:0000313" key="2">
    <source>
        <dbReference type="Proteomes" id="UP000482960"/>
    </source>
</evidence>
<name>A0A6V8KX05_9ACTN</name>
<accession>A0A6V8KX05</accession>
<sequence length="106" mass="11365">MSAQELSRAVDLLVRQTGHWAAPRWAAQAGGESSRGDLLYALVQRLADRAADAEGQPRRPVPRLPTDTALIDQFRVVTADLLAATPPPTVLAQAATDISTVRHSLT</sequence>
<dbReference type="AlphaFoldDB" id="A0A6V8KX05"/>
<proteinExistence type="predicted"/>
<dbReference type="EMBL" id="BLPG01000001">
    <property type="protein sequence ID" value="GFJ89613.1"/>
    <property type="molecule type" value="Genomic_DNA"/>
</dbReference>
<organism evidence="1 2">
    <name type="scientific">Phytohabitans rumicis</name>
    <dbReference type="NCBI Taxonomy" id="1076125"/>
    <lineage>
        <taxon>Bacteria</taxon>
        <taxon>Bacillati</taxon>
        <taxon>Actinomycetota</taxon>
        <taxon>Actinomycetes</taxon>
        <taxon>Micromonosporales</taxon>
        <taxon>Micromonosporaceae</taxon>
    </lineage>
</organism>
<comment type="caution">
    <text evidence="1">The sequence shown here is derived from an EMBL/GenBank/DDBJ whole genome shotgun (WGS) entry which is preliminary data.</text>
</comment>
<evidence type="ECO:0000313" key="1">
    <source>
        <dbReference type="EMBL" id="GFJ89613.1"/>
    </source>
</evidence>
<protein>
    <submittedName>
        <fullName evidence="1">Uncharacterized protein</fullName>
    </submittedName>
</protein>
<dbReference type="Proteomes" id="UP000482960">
    <property type="component" value="Unassembled WGS sequence"/>
</dbReference>
<gene>
    <name evidence="1" type="ORF">Prum_032550</name>
</gene>
<reference evidence="1 2" key="1">
    <citation type="submission" date="2020-03" db="EMBL/GenBank/DDBJ databases">
        <title>Whole genome shotgun sequence of Phytohabitans rumicis NBRC 108638.</title>
        <authorList>
            <person name="Komaki H."/>
            <person name="Tamura T."/>
        </authorList>
    </citation>
    <scope>NUCLEOTIDE SEQUENCE [LARGE SCALE GENOMIC DNA]</scope>
    <source>
        <strain evidence="1 2">NBRC 108638</strain>
    </source>
</reference>
<keyword evidence="2" id="KW-1185">Reference proteome</keyword>